<dbReference type="EMBL" id="JACHMN010000002">
    <property type="protein sequence ID" value="MBB5869246.1"/>
    <property type="molecule type" value="Genomic_DNA"/>
</dbReference>
<dbReference type="PANTHER" id="PTHR30290">
    <property type="entry name" value="PERIPLASMIC BINDING COMPONENT OF ABC TRANSPORTER"/>
    <property type="match status" value="1"/>
</dbReference>
<keyword evidence="1" id="KW-0732">Signal</keyword>
<dbReference type="Gene3D" id="3.10.105.10">
    <property type="entry name" value="Dipeptide-binding Protein, Domain 3"/>
    <property type="match status" value="1"/>
</dbReference>
<dbReference type="GO" id="GO:0042597">
    <property type="term" value="C:periplasmic space"/>
    <property type="evidence" value="ECO:0007669"/>
    <property type="project" value="UniProtKB-ARBA"/>
</dbReference>
<protein>
    <submittedName>
        <fullName evidence="3">Peptide/nickel transport system substrate-binding protein</fullName>
    </submittedName>
</protein>
<dbReference type="PANTHER" id="PTHR30290:SF83">
    <property type="entry name" value="ABC TRANSPORTER SUBSTRATE-BINDING PROTEIN"/>
    <property type="match status" value="1"/>
</dbReference>
<evidence type="ECO:0000313" key="4">
    <source>
        <dbReference type="Proteomes" id="UP000587527"/>
    </source>
</evidence>
<sequence>MLAPRHGARRTRRFAGAATALLFLVAACDSAAATDQAKPASQGGTLRVVVANLPDHLDPQKITAATDANISRLLTRSLTTFKSEPGSASSELVPDLATDVGRPSQGNRVWEFKLRDNVKWQDGTAINCSQLKYGVERNFIKDGDFGSLRYALKYLENPGGSYQGPLFGTNNEGAGLASVECLDARTIQYRLKQPVGDFGYVVALSEFSPVPQAQDGLDRAKYDLAPFSNGPYKVAPRTGNKQLTLVRNEFWSRDSDTVRKAFPDKVVIDANPDVAAVTNAIIADQGEDASTVMLDNDVAPNFVQQVVNDPDLSARTAGGLAGSVRYFAINTKTVPDLICRQALVYAFNKRRWRTAVGGAIMGELATTMIPPSLAAHKEFDLYNTAANPDGDPTKASELLDQAEKSGKTCPKKLKIAYRNQPQIVRYMKTVVEAYMRLNIQVEAVPVSSAGYWNDISDSGGPYHMLYAGWVPDFPNGSAVMQPLFDGSVVQRPGVLSSMSNYSFLQDEDVNKRIDDALAEPDLSQQYLMWGELDQKIAELAVVVPVMYPKALRLYGSNVTGAFIHSQFGQPDLSALGLINAGISGAA</sequence>
<dbReference type="GO" id="GO:1904680">
    <property type="term" value="F:peptide transmembrane transporter activity"/>
    <property type="evidence" value="ECO:0007669"/>
    <property type="project" value="TreeGrafter"/>
</dbReference>
<dbReference type="GO" id="GO:0015833">
    <property type="term" value="P:peptide transport"/>
    <property type="evidence" value="ECO:0007669"/>
    <property type="project" value="TreeGrafter"/>
</dbReference>
<dbReference type="InterPro" id="IPR039424">
    <property type="entry name" value="SBP_5"/>
</dbReference>
<keyword evidence="4" id="KW-1185">Reference proteome</keyword>
<dbReference type="RefSeq" id="WP_184835748.1">
    <property type="nucleotide sequence ID" value="NZ_JACHMN010000002.1"/>
</dbReference>
<reference evidence="3 4" key="1">
    <citation type="submission" date="2020-08" db="EMBL/GenBank/DDBJ databases">
        <title>Sequencing the genomes of 1000 actinobacteria strains.</title>
        <authorList>
            <person name="Klenk H.-P."/>
        </authorList>
    </citation>
    <scope>NUCLEOTIDE SEQUENCE [LARGE SCALE GENOMIC DNA]</scope>
    <source>
        <strain evidence="3 4">DSM 45362</strain>
    </source>
</reference>
<dbReference type="Proteomes" id="UP000587527">
    <property type="component" value="Unassembled WGS sequence"/>
</dbReference>
<dbReference type="PIRSF" id="PIRSF002741">
    <property type="entry name" value="MppA"/>
    <property type="match status" value="1"/>
</dbReference>
<accession>A0A841BPM2</accession>
<evidence type="ECO:0000313" key="3">
    <source>
        <dbReference type="EMBL" id="MBB5869246.1"/>
    </source>
</evidence>
<dbReference type="InterPro" id="IPR030678">
    <property type="entry name" value="Peptide/Ni-bd"/>
</dbReference>
<dbReference type="SUPFAM" id="SSF53850">
    <property type="entry name" value="Periplasmic binding protein-like II"/>
    <property type="match status" value="1"/>
</dbReference>
<comment type="caution">
    <text evidence="3">The sequence shown here is derived from an EMBL/GenBank/DDBJ whole genome shotgun (WGS) entry which is preliminary data.</text>
</comment>
<dbReference type="Pfam" id="PF00496">
    <property type="entry name" value="SBP_bac_5"/>
    <property type="match status" value="1"/>
</dbReference>
<gene>
    <name evidence="3" type="ORF">F4553_002625</name>
</gene>
<evidence type="ECO:0000259" key="2">
    <source>
        <dbReference type="Pfam" id="PF00496"/>
    </source>
</evidence>
<dbReference type="PROSITE" id="PS51257">
    <property type="entry name" value="PROKAR_LIPOPROTEIN"/>
    <property type="match status" value="1"/>
</dbReference>
<feature type="signal peptide" evidence="1">
    <location>
        <begin position="1"/>
        <end position="31"/>
    </location>
</feature>
<organism evidence="3 4">
    <name type="scientific">Allocatelliglobosispora scoriae</name>
    <dbReference type="NCBI Taxonomy" id="643052"/>
    <lineage>
        <taxon>Bacteria</taxon>
        <taxon>Bacillati</taxon>
        <taxon>Actinomycetota</taxon>
        <taxon>Actinomycetes</taxon>
        <taxon>Micromonosporales</taxon>
        <taxon>Micromonosporaceae</taxon>
        <taxon>Allocatelliglobosispora</taxon>
    </lineage>
</organism>
<dbReference type="CDD" id="cd08506">
    <property type="entry name" value="PBP2_clavulanate_OppA2"/>
    <property type="match status" value="1"/>
</dbReference>
<dbReference type="InterPro" id="IPR000914">
    <property type="entry name" value="SBP_5_dom"/>
</dbReference>
<feature type="domain" description="Solute-binding protein family 5" evidence="2">
    <location>
        <begin position="91"/>
        <end position="487"/>
    </location>
</feature>
<name>A0A841BPM2_9ACTN</name>
<dbReference type="Gene3D" id="3.40.190.10">
    <property type="entry name" value="Periplasmic binding protein-like II"/>
    <property type="match status" value="1"/>
</dbReference>
<feature type="chain" id="PRO_5038864376" evidence="1">
    <location>
        <begin position="32"/>
        <end position="586"/>
    </location>
</feature>
<proteinExistence type="predicted"/>
<dbReference type="GO" id="GO:0043190">
    <property type="term" value="C:ATP-binding cassette (ABC) transporter complex"/>
    <property type="evidence" value="ECO:0007669"/>
    <property type="project" value="InterPro"/>
</dbReference>
<evidence type="ECO:0000256" key="1">
    <source>
        <dbReference type="SAM" id="SignalP"/>
    </source>
</evidence>
<dbReference type="AlphaFoldDB" id="A0A841BPM2"/>